<keyword evidence="5" id="KW-0472">Membrane</keyword>
<dbReference type="PANTHER" id="PTHR30606:SF10">
    <property type="entry name" value="PHOSPHATIDYLINOSITOL MANNOSIDE ACYLTRANSFERASE"/>
    <property type="match status" value="1"/>
</dbReference>
<dbReference type="Pfam" id="PF03279">
    <property type="entry name" value="Lip_A_acyltrans"/>
    <property type="match status" value="1"/>
</dbReference>
<keyword evidence="3" id="KW-0997">Cell inner membrane</keyword>
<dbReference type="AlphaFoldDB" id="A0A5A9W0X7"/>
<dbReference type="InterPro" id="IPR004960">
    <property type="entry name" value="LipA_acyltrans"/>
</dbReference>
<proteinExistence type="predicted"/>
<keyword evidence="2" id="KW-1003">Cell membrane</keyword>
<reference evidence="7 8" key="1">
    <citation type="submission" date="2019-03" db="EMBL/GenBank/DDBJ databases">
        <title>Nitrincola sp. nov. isolated from an Indian soda lake.</title>
        <authorList>
            <person name="Joshi A."/>
            <person name="Thite S.V."/>
            <person name="Joseph N."/>
            <person name="Dhotre D."/>
            <person name="Moorthy M."/>
            <person name="Shouche Y.S."/>
        </authorList>
    </citation>
    <scope>NUCLEOTIDE SEQUENCE [LARGE SCALE GENOMIC DNA]</scope>
    <source>
        <strain evidence="7 8">MEB193</strain>
    </source>
</reference>
<evidence type="ECO:0000256" key="3">
    <source>
        <dbReference type="ARBA" id="ARBA00022519"/>
    </source>
</evidence>
<evidence type="ECO:0000256" key="2">
    <source>
        <dbReference type="ARBA" id="ARBA00022475"/>
    </source>
</evidence>
<name>A0A5A9W0X7_9GAMM</name>
<evidence type="ECO:0000256" key="6">
    <source>
        <dbReference type="ARBA" id="ARBA00023315"/>
    </source>
</evidence>
<dbReference type="GO" id="GO:0016746">
    <property type="term" value="F:acyltransferase activity"/>
    <property type="evidence" value="ECO:0007669"/>
    <property type="project" value="UniProtKB-KW"/>
</dbReference>
<keyword evidence="6 7" id="KW-0012">Acyltransferase</keyword>
<keyword evidence="8" id="KW-1185">Reference proteome</keyword>
<dbReference type="PIRSF" id="PIRSF026649">
    <property type="entry name" value="MsbB"/>
    <property type="match status" value="1"/>
</dbReference>
<dbReference type="RefSeq" id="WP_149391732.1">
    <property type="nucleotide sequence ID" value="NZ_SMRS01000009.1"/>
</dbReference>
<keyword evidence="4 7" id="KW-0808">Transferase</keyword>
<dbReference type="Proteomes" id="UP000325302">
    <property type="component" value="Unassembled WGS sequence"/>
</dbReference>
<evidence type="ECO:0000256" key="5">
    <source>
        <dbReference type="ARBA" id="ARBA00023136"/>
    </source>
</evidence>
<evidence type="ECO:0000313" key="7">
    <source>
        <dbReference type="EMBL" id="KAA0873775.1"/>
    </source>
</evidence>
<dbReference type="CDD" id="cd07984">
    <property type="entry name" value="LPLAT_LABLAT-like"/>
    <property type="match status" value="1"/>
</dbReference>
<evidence type="ECO:0000256" key="4">
    <source>
        <dbReference type="ARBA" id="ARBA00022679"/>
    </source>
</evidence>
<dbReference type="OrthoDB" id="9803456at2"/>
<evidence type="ECO:0000313" key="8">
    <source>
        <dbReference type="Proteomes" id="UP000325302"/>
    </source>
</evidence>
<comment type="subcellular location">
    <subcellularLocation>
        <location evidence="1">Cell inner membrane</location>
    </subcellularLocation>
</comment>
<dbReference type="GO" id="GO:0005886">
    <property type="term" value="C:plasma membrane"/>
    <property type="evidence" value="ECO:0007669"/>
    <property type="project" value="UniProtKB-SubCell"/>
</dbReference>
<organism evidence="7 8">
    <name type="scientific">Nitrincola tapanii</name>
    <dbReference type="NCBI Taxonomy" id="1708751"/>
    <lineage>
        <taxon>Bacteria</taxon>
        <taxon>Pseudomonadati</taxon>
        <taxon>Pseudomonadota</taxon>
        <taxon>Gammaproteobacteria</taxon>
        <taxon>Oceanospirillales</taxon>
        <taxon>Oceanospirillaceae</taxon>
        <taxon>Nitrincola</taxon>
    </lineage>
</organism>
<accession>A0A5A9W0X7</accession>
<evidence type="ECO:0000256" key="1">
    <source>
        <dbReference type="ARBA" id="ARBA00004533"/>
    </source>
</evidence>
<gene>
    <name evidence="7" type="ORF">E1H14_12045</name>
</gene>
<protein>
    <submittedName>
        <fullName evidence="7">Lauroyl acyltransferase</fullName>
    </submittedName>
</protein>
<comment type="caution">
    <text evidence="7">The sequence shown here is derived from an EMBL/GenBank/DDBJ whole genome shotgun (WGS) entry which is preliminary data.</text>
</comment>
<dbReference type="GO" id="GO:0009247">
    <property type="term" value="P:glycolipid biosynthetic process"/>
    <property type="evidence" value="ECO:0007669"/>
    <property type="project" value="UniProtKB-ARBA"/>
</dbReference>
<sequence length="297" mass="33645">MKALKTTLAIVLLGLLSLLPLRWAQAIGRFIGQRIYRRKEKSKLYQITQRNLQRCFPELSQAEQEQLLEESLEQTGCALAEMGMSWLWPVKRSLKTIVKVENEALITQALAEGRGVILIAPHLGNWEILNLYLSGRYPFTAMYKPPKQKRLDDLIKKMRARLGTRMAPASVQGVRMVMKALKKGEMVGILPDQEPELEGGIFAPFFNIPALTMKLLPQLAAQTQAQVVCGYAKRLDSGKGFEIYFVAADPETNAKDLAQATAAMNRSVEQCVRALPAQYQWEYKRFNTRPEGETHFY</sequence>
<dbReference type="EMBL" id="SMRS01000009">
    <property type="protein sequence ID" value="KAA0873775.1"/>
    <property type="molecule type" value="Genomic_DNA"/>
</dbReference>
<dbReference type="PANTHER" id="PTHR30606">
    <property type="entry name" value="LIPID A BIOSYNTHESIS LAUROYL ACYLTRANSFERASE"/>
    <property type="match status" value="1"/>
</dbReference>